<dbReference type="Proteomes" id="UP000297753">
    <property type="component" value="Unassembled WGS sequence"/>
</dbReference>
<dbReference type="RefSeq" id="WP_134837150.1">
    <property type="nucleotide sequence ID" value="NZ_SATR01000047.1"/>
</dbReference>
<reference evidence="3 4" key="1">
    <citation type="submission" date="2019-01" db="EMBL/GenBank/DDBJ databases">
        <title>Vibrio BEI176 sp. nov, a marine bacterium isolated from China: eastern marignal seas.</title>
        <authorList>
            <person name="Li B."/>
        </authorList>
    </citation>
    <scope>NUCLEOTIDE SEQUENCE [LARGE SCALE GENOMIC DNA]</scope>
    <source>
        <strain evidence="3 4">BEI176</strain>
    </source>
</reference>
<feature type="chain" id="PRO_5021362296" evidence="2">
    <location>
        <begin position="35"/>
        <end position="452"/>
    </location>
</feature>
<evidence type="ECO:0000313" key="3">
    <source>
        <dbReference type="EMBL" id="TFH89727.1"/>
    </source>
</evidence>
<dbReference type="InterPro" id="IPR011447">
    <property type="entry name" value="DUF1552"/>
</dbReference>
<dbReference type="Pfam" id="PF07586">
    <property type="entry name" value="HXXSHH"/>
    <property type="match status" value="1"/>
</dbReference>
<evidence type="ECO:0000313" key="4">
    <source>
        <dbReference type="Proteomes" id="UP000297753"/>
    </source>
</evidence>
<dbReference type="InterPro" id="IPR019546">
    <property type="entry name" value="TAT_signal_bac_arc"/>
</dbReference>
<evidence type="ECO:0000256" key="2">
    <source>
        <dbReference type="SAM" id="SignalP"/>
    </source>
</evidence>
<dbReference type="NCBIfam" id="TIGR01409">
    <property type="entry name" value="TAT_signal_seq"/>
    <property type="match status" value="1"/>
</dbReference>
<dbReference type="AlphaFoldDB" id="A0A4Y8WA83"/>
<dbReference type="EMBL" id="SATR01000047">
    <property type="protein sequence ID" value="TFH89727.1"/>
    <property type="molecule type" value="Genomic_DNA"/>
</dbReference>
<gene>
    <name evidence="3" type="ORF">ELS82_20660</name>
</gene>
<feature type="signal peptide" evidence="2">
    <location>
        <begin position="1"/>
        <end position="34"/>
    </location>
</feature>
<dbReference type="OrthoDB" id="6013406at2"/>
<comment type="caution">
    <text evidence="3">The sequence shown here is derived from an EMBL/GenBank/DDBJ whole genome shotgun (WGS) entry which is preliminary data.</text>
</comment>
<dbReference type="InterPro" id="IPR006311">
    <property type="entry name" value="TAT_signal"/>
</dbReference>
<keyword evidence="4" id="KW-1185">Reference proteome</keyword>
<accession>A0A4Y8WA83</accession>
<proteinExistence type="predicted"/>
<protein>
    <submittedName>
        <fullName evidence="3">DUF1552 domain-containing protein</fullName>
    </submittedName>
</protein>
<organism evidence="3 4">
    <name type="scientific">Vibrio ouci</name>
    <dbReference type="NCBI Taxonomy" id="2499078"/>
    <lineage>
        <taxon>Bacteria</taxon>
        <taxon>Pseudomonadati</taxon>
        <taxon>Pseudomonadota</taxon>
        <taxon>Gammaproteobacteria</taxon>
        <taxon>Vibrionales</taxon>
        <taxon>Vibrionaceae</taxon>
        <taxon>Vibrio</taxon>
    </lineage>
</organism>
<sequence>MSFLKSRRRFLKAAAGAGVLAPMSLPGLTRIAHAGTTGQAKTKVVFFVVPDGLATDGFNGRFNEGLWFPQTAQANAADTTQFTLNEVSQELAAYKNRSLYLQGIILGQGNAGHNGWTEVLRDKNKSQSSIDVLLGRSMQGTDPSQRSIFAGPHATDSVNWYVSWDGKNKRTPQGNPTLLFENIFGTNYSGAKARTAQNNSGQHLFDPINQDIQTLRSKLSGSERQKLDTHLDSMEQVVADMDATLPITAECSPVMPSNHPMMSADFRNQVQSSHHQVVATALSCGVSRVATVQVGRSADQVVIKDASLNANPHDLAHRYKSEQEWKDSRKWYARQAKLFLDELSRHADPDVPSDTLLDHTLVVVTSEMSDGAPEHQYNQPMLLVGGASGLLKSGDGQGRYLNITSQGDRNHWAAGRQVDQQRIWATVAQAMGTSVPYGGNTSSVSGIFTNVS</sequence>
<name>A0A4Y8WA83_9VIBR</name>
<dbReference type="PROSITE" id="PS51318">
    <property type="entry name" value="TAT"/>
    <property type="match status" value="1"/>
</dbReference>
<evidence type="ECO:0000256" key="1">
    <source>
        <dbReference type="ARBA" id="ARBA00022729"/>
    </source>
</evidence>
<keyword evidence="1 2" id="KW-0732">Signal</keyword>